<dbReference type="Proteomes" id="UP001055811">
    <property type="component" value="Linkage Group LG05"/>
</dbReference>
<comment type="caution">
    <text evidence="1">The sequence shown here is derived from an EMBL/GenBank/DDBJ whole genome shotgun (WGS) entry which is preliminary data.</text>
</comment>
<protein>
    <submittedName>
        <fullName evidence="1">Uncharacterized protein</fullName>
    </submittedName>
</protein>
<evidence type="ECO:0000313" key="1">
    <source>
        <dbReference type="EMBL" id="KAI3736757.1"/>
    </source>
</evidence>
<gene>
    <name evidence="1" type="ORF">L2E82_26742</name>
</gene>
<reference evidence="1 2" key="2">
    <citation type="journal article" date="2022" name="Mol. Ecol. Resour.">
        <title>The genomes of chicory, endive, great burdock and yacon provide insights into Asteraceae paleo-polyploidization history and plant inulin production.</title>
        <authorList>
            <person name="Fan W."/>
            <person name="Wang S."/>
            <person name="Wang H."/>
            <person name="Wang A."/>
            <person name="Jiang F."/>
            <person name="Liu H."/>
            <person name="Zhao H."/>
            <person name="Xu D."/>
            <person name="Zhang Y."/>
        </authorList>
    </citation>
    <scope>NUCLEOTIDE SEQUENCE [LARGE SCALE GENOMIC DNA]</scope>
    <source>
        <strain evidence="2">cv. Punajuju</strain>
        <tissue evidence="1">Leaves</tissue>
    </source>
</reference>
<name>A0ACB9CR51_CICIN</name>
<proteinExistence type="predicted"/>
<sequence length="158" mass="17465">MVAISLYKCNLHRAPNPFRQWLMPTPEISLKDFKTLLHRRSRALSRLQSTNDTTSNPNLDHSGREQHQSAGYLEDIGKVGSALKVYVEKPVGELAIANDDENGKKGSMGVDDFLVGVSGESVALDVDEAKAVVPKNHSNAAGDGFKRKSRCRLRRNIH</sequence>
<dbReference type="EMBL" id="CM042013">
    <property type="protein sequence ID" value="KAI3736757.1"/>
    <property type="molecule type" value="Genomic_DNA"/>
</dbReference>
<accession>A0ACB9CR51</accession>
<reference evidence="2" key="1">
    <citation type="journal article" date="2022" name="Mol. Ecol. Resour.">
        <title>The genomes of chicory, endive, great burdock and yacon provide insights into Asteraceae palaeo-polyploidization history and plant inulin production.</title>
        <authorList>
            <person name="Fan W."/>
            <person name="Wang S."/>
            <person name="Wang H."/>
            <person name="Wang A."/>
            <person name="Jiang F."/>
            <person name="Liu H."/>
            <person name="Zhao H."/>
            <person name="Xu D."/>
            <person name="Zhang Y."/>
        </authorList>
    </citation>
    <scope>NUCLEOTIDE SEQUENCE [LARGE SCALE GENOMIC DNA]</scope>
    <source>
        <strain evidence="2">cv. Punajuju</strain>
    </source>
</reference>
<evidence type="ECO:0000313" key="2">
    <source>
        <dbReference type="Proteomes" id="UP001055811"/>
    </source>
</evidence>
<organism evidence="1 2">
    <name type="scientific">Cichorium intybus</name>
    <name type="common">Chicory</name>
    <dbReference type="NCBI Taxonomy" id="13427"/>
    <lineage>
        <taxon>Eukaryota</taxon>
        <taxon>Viridiplantae</taxon>
        <taxon>Streptophyta</taxon>
        <taxon>Embryophyta</taxon>
        <taxon>Tracheophyta</taxon>
        <taxon>Spermatophyta</taxon>
        <taxon>Magnoliopsida</taxon>
        <taxon>eudicotyledons</taxon>
        <taxon>Gunneridae</taxon>
        <taxon>Pentapetalae</taxon>
        <taxon>asterids</taxon>
        <taxon>campanulids</taxon>
        <taxon>Asterales</taxon>
        <taxon>Asteraceae</taxon>
        <taxon>Cichorioideae</taxon>
        <taxon>Cichorieae</taxon>
        <taxon>Cichoriinae</taxon>
        <taxon>Cichorium</taxon>
    </lineage>
</organism>
<keyword evidence="2" id="KW-1185">Reference proteome</keyword>